<dbReference type="SUPFAM" id="SSF50969">
    <property type="entry name" value="YVTN repeat-like/Quinoprotein amine dehydrogenase"/>
    <property type="match status" value="1"/>
</dbReference>
<proteinExistence type="predicted"/>
<dbReference type="Proteomes" id="UP000676386">
    <property type="component" value="Unassembled WGS sequence"/>
</dbReference>
<evidence type="ECO:0000313" key="3">
    <source>
        <dbReference type="Proteomes" id="UP000676386"/>
    </source>
</evidence>
<accession>A0ABS5J137</accession>
<protein>
    <submittedName>
        <fullName evidence="2">Uncharacterized protein</fullName>
    </submittedName>
</protein>
<feature type="signal peptide" evidence="1">
    <location>
        <begin position="1"/>
        <end position="18"/>
    </location>
</feature>
<comment type="caution">
    <text evidence="2">The sequence shown here is derived from an EMBL/GenBank/DDBJ whole genome shotgun (WGS) entry which is preliminary data.</text>
</comment>
<organism evidence="2 3">
    <name type="scientific">Chitinophaga hostae</name>
    <dbReference type="NCBI Taxonomy" id="2831022"/>
    <lineage>
        <taxon>Bacteria</taxon>
        <taxon>Pseudomonadati</taxon>
        <taxon>Bacteroidota</taxon>
        <taxon>Chitinophagia</taxon>
        <taxon>Chitinophagales</taxon>
        <taxon>Chitinophagaceae</taxon>
        <taxon>Chitinophaga</taxon>
    </lineage>
</organism>
<dbReference type="EMBL" id="JAGTXB010000007">
    <property type="protein sequence ID" value="MBS0028943.1"/>
    <property type="molecule type" value="Genomic_DNA"/>
</dbReference>
<dbReference type="InterPro" id="IPR011044">
    <property type="entry name" value="Quino_amine_DH_bsu"/>
</dbReference>
<evidence type="ECO:0000313" key="2">
    <source>
        <dbReference type="EMBL" id="MBS0028943.1"/>
    </source>
</evidence>
<dbReference type="InterPro" id="IPR045383">
    <property type="entry name" value="DUF6528"/>
</dbReference>
<dbReference type="Pfam" id="PF20138">
    <property type="entry name" value="DUF6528"/>
    <property type="match status" value="1"/>
</dbReference>
<dbReference type="RefSeq" id="WP_211974043.1">
    <property type="nucleotide sequence ID" value="NZ_CBFHAM010000042.1"/>
</dbReference>
<gene>
    <name evidence="2" type="ORF">KE626_16605</name>
</gene>
<sequence length="350" mass="37879">MRRIILMGVAIAWVISQAACSKKPGANPAPGPTVNPPVVQAYPGFQLALTNDASKQVELYDPMATDWNATEAKKWRWSPTTSLGFSTNEVKSFGGGTDFKVRKMKIWQDASYAVISDNGMAALIAYPSGQRVWSKVISGNLHSAELLPNGNIALAAADGNWIRVYASSQGADNNTYTEYSLGAAHAVLWDPVINGLWVTGQDLTNNAHILTALAVGGTDADPELTELKQYRVTLPTAWGHEISAYYGNTNLLWVTTNGGEYVFNKTAKTFSVSPTNNLTFVKGIGNQPGGQIVLVRPDANKNPRPAISCSLNNWSSGTVDFYTSGGQWQGSRIVNGACFYKVKIVYDNYQ</sequence>
<feature type="chain" id="PRO_5046425616" evidence="1">
    <location>
        <begin position="19"/>
        <end position="350"/>
    </location>
</feature>
<keyword evidence="1" id="KW-0732">Signal</keyword>
<keyword evidence="3" id="KW-1185">Reference proteome</keyword>
<name>A0ABS5J137_9BACT</name>
<reference evidence="2 3" key="1">
    <citation type="submission" date="2021-04" db="EMBL/GenBank/DDBJ databases">
        <title>Chitinophaga sp. nov., isolated from the rhizosphere soil.</title>
        <authorList>
            <person name="He S."/>
        </authorList>
    </citation>
    <scope>NUCLEOTIDE SEQUENCE [LARGE SCALE GENOMIC DNA]</scope>
    <source>
        <strain evidence="2 3">2R12</strain>
    </source>
</reference>
<evidence type="ECO:0000256" key="1">
    <source>
        <dbReference type="SAM" id="SignalP"/>
    </source>
</evidence>